<proteinExistence type="inferred from homology"/>
<evidence type="ECO:0000259" key="3">
    <source>
        <dbReference type="SMART" id="SM00062"/>
    </source>
</evidence>
<comment type="similarity">
    <text evidence="1">Belongs to the bacterial solute-binding protein 3 family.</text>
</comment>
<evidence type="ECO:0000313" key="4">
    <source>
        <dbReference type="EMBL" id="XBQ21305.1"/>
    </source>
</evidence>
<dbReference type="AlphaFoldDB" id="A0AAU7MS88"/>
<accession>A0AAU7MS88</accession>
<sequence>MSKPAVWAGIKKVLSELNKLLSSVVGKSLVFFAAAMILAPANATAVTPCNTLTVSGNPEYPPLLWRDEQNPGFLNGAVPALLREITQPLGVTVEVKDIGSWARVQRMAREGEIDMVAGAFITSERIRYMDYLLPPITHLPTAVWVPKGREFVYRHWPDLKGKRGSTLINNSFGQNFDRYAEQNLRIEGVRSIEQSFQMALIDRVDYVLYEVLQGEVKLEYLGIADEFVPLETPVSREGLFLTFSKASPCNSFELRELIAERLYELVNSGWVDELILQYKARYTKAS</sequence>
<dbReference type="PANTHER" id="PTHR35936:SF6">
    <property type="entry name" value="AMINO ACID ABC TRANSPORTER SUBSTRATE-BINDING PAAT FAMILY PROTEIN"/>
    <property type="match status" value="1"/>
</dbReference>
<dbReference type="EMBL" id="CP157802">
    <property type="protein sequence ID" value="XBQ21305.1"/>
    <property type="molecule type" value="Genomic_DNA"/>
</dbReference>
<keyword evidence="2" id="KW-0732">Signal</keyword>
<dbReference type="PANTHER" id="PTHR35936">
    <property type="entry name" value="MEMBRANE-BOUND LYTIC MUREIN TRANSGLYCOSYLASE F"/>
    <property type="match status" value="1"/>
</dbReference>
<dbReference type="KEGG" id="mamm:ABNF92_09270"/>
<dbReference type="InterPro" id="IPR001638">
    <property type="entry name" value="Solute-binding_3/MltF_N"/>
</dbReference>
<name>A0AAU7MS88_9GAMM</name>
<evidence type="ECO:0000256" key="2">
    <source>
        <dbReference type="ARBA" id="ARBA00022729"/>
    </source>
</evidence>
<dbReference type="Pfam" id="PF00497">
    <property type="entry name" value="SBP_bac_3"/>
    <property type="match status" value="1"/>
</dbReference>
<gene>
    <name evidence="4" type="ORF">ABNF92_09270</name>
</gene>
<evidence type="ECO:0000256" key="1">
    <source>
        <dbReference type="ARBA" id="ARBA00010333"/>
    </source>
</evidence>
<dbReference type="SMART" id="SM00062">
    <property type="entry name" value="PBPb"/>
    <property type="match status" value="1"/>
</dbReference>
<dbReference type="Gene3D" id="3.40.190.10">
    <property type="entry name" value="Periplasmic binding protein-like II"/>
    <property type="match status" value="2"/>
</dbReference>
<feature type="domain" description="Solute-binding protein family 3/N-terminal" evidence="3">
    <location>
        <begin position="51"/>
        <end position="281"/>
    </location>
</feature>
<reference evidence="4" key="1">
    <citation type="submission" date="2024-05" db="EMBL/GenBank/DDBJ databases">
        <title>Draft Genome Sequences of Flagellimonas sp. MMG031 and Marinobacter sp. MMG032 Isolated from the dinoflagellate Symbiodinium pilosum.</title>
        <authorList>
            <person name="Shikuma N.J."/>
            <person name="Farrell M.V."/>
        </authorList>
    </citation>
    <scope>NUCLEOTIDE SEQUENCE</scope>
    <source>
        <strain evidence="4">MMG032</strain>
    </source>
</reference>
<dbReference type="RefSeq" id="WP_227514453.1">
    <property type="nucleotide sequence ID" value="NZ_CP157802.1"/>
</dbReference>
<protein>
    <submittedName>
        <fullName evidence="4">Transporter substrate-binding domain-containing protein</fullName>
    </submittedName>
</protein>
<dbReference type="SUPFAM" id="SSF53850">
    <property type="entry name" value="Periplasmic binding protein-like II"/>
    <property type="match status" value="1"/>
</dbReference>
<organism evidence="4">
    <name type="scientific">Marinobacter sp. MMG032</name>
    <dbReference type="NCBI Taxonomy" id="3158548"/>
    <lineage>
        <taxon>Bacteria</taxon>
        <taxon>Pseudomonadati</taxon>
        <taxon>Pseudomonadota</taxon>
        <taxon>Gammaproteobacteria</taxon>
        <taxon>Pseudomonadales</taxon>
        <taxon>Marinobacteraceae</taxon>
        <taxon>Marinobacter</taxon>
    </lineage>
</organism>